<gene>
    <name evidence="1" type="ORF">EubceDRAFT1_1846</name>
</gene>
<dbReference type="AlphaFoldDB" id="I5AUZ8"/>
<dbReference type="HOGENOM" id="CLU_078434_1_1_9"/>
<evidence type="ECO:0000313" key="2">
    <source>
        <dbReference type="Proteomes" id="UP000005753"/>
    </source>
</evidence>
<accession>I5AUZ8</accession>
<organism evidence="1 2">
    <name type="scientific">Eubacterium cellulosolvens (strain ATCC 43171 / JCM 9499 / 6)</name>
    <name type="common">Cillobacterium cellulosolvens</name>
    <dbReference type="NCBI Taxonomy" id="633697"/>
    <lineage>
        <taxon>Bacteria</taxon>
        <taxon>Bacillati</taxon>
        <taxon>Bacillota</taxon>
        <taxon>Clostridia</taxon>
        <taxon>Eubacteriales</taxon>
        <taxon>Eubacteriaceae</taxon>
        <taxon>Eubacterium</taxon>
    </lineage>
</organism>
<dbReference type="EMBL" id="CM001487">
    <property type="protein sequence ID" value="EIM57621.1"/>
    <property type="molecule type" value="Genomic_DNA"/>
</dbReference>
<reference evidence="1 2" key="2">
    <citation type="submission" date="2012-02" db="EMBL/GenBank/DDBJ databases">
        <title>Improved High-Quality Draft sequence of Eubacterium cellulosolvens 6.</title>
        <authorList>
            <consortium name="US DOE Joint Genome Institute"/>
            <person name="Lucas S."/>
            <person name="Han J."/>
            <person name="Lapidus A."/>
            <person name="Cheng J.-F."/>
            <person name="Goodwin L."/>
            <person name="Pitluck S."/>
            <person name="Peters L."/>
            <person name="Mikhailova N."/>
            <person name="Gu W."/>
            <person name="Detter J.C."/>
            <person name="Han C."/>
            <person name="Tapia R."/>
            <person name="Land M."/>
            <person name="Hauser L."/>
            <person name="Kyrpides N."/>
            <person name="Ivanova N."/>
            <person name="Pagani I."/>
            <person name="Johnson E."/>
            <person name="Mukhopadhyay B."/>
            <person name="Anderson I."/>
            <person name="Woyke T."/>
        </authorList>
    </citation>
    <scope>NUCLEOTIDE SEQUENCE [LARGE SCALE GENOMIC DNA]</scope>
    <source>
        <strain evidence="1 2">6</strain>
    </source>
</reference>
<sequence length="241" mass="27555">MRVKYAGVVFELEYGCRDADRLFERYATDEGADEKISVTEEDLTRTFIKINDYGFRQHPEWRMPEENLVSDAIHEKMCPLLLRHDVLVFHGAGLAMDNRGYVFLAPHYTGKTTHTRHWQKCFGERVTLIDEDKLLVKVSGDGIYVYGSSWGPETEPGMLDCVPLVCVVGLRRGADNIIEQMDKRDALRLVTRHGFRSNDPIQLLHGIELFDRIATEIPFASLQCIDDISAAQVAYDYLKNV</sequence>
<reference evidence="1 2" key="1">
    <citation type="submission" date="2010-08" db="EMBL/GenBank/DDBJ databases">
        <authorList>
            <consortium name="US DOE Joint Genome Institute (JGI-PGF)"/>
            <person name="Lucas S."/>
            <person name="Copeland A."/>
            <person name="Lapidus A."/>
            <person name="Cheng J.-F."/>
            <person name="Bruce D."/>
            <person name="Goodwin L."/>
            <person name="Pitluck S."/>
            <person name="Land M.L."/>
            <person name="Hauser L."/>
            <person name="Chang Y.-J."/>
            <person name="Anderson I.J."/>
            <person name="Johnson E."/>
            <person name="Mulhopadhyay B."/>
            <person name="Kyrpides N."/>
            <person name="Woyke T.J."/>
        </authorList>
    </citation>
    <scope>NUCLEOTIDE SEQUENCE [LARGE SCALE GENOMIC DNA]</scope>
    <source>
        <strain evidence="1 2">6</strain>
    </source>
</reference>
<name>I5AUZ8_EUBC6</name>
<dbReference type="OrthoDB" id="384098at2"/>
<proteinExistence type="predicted"/>
<dbReference type="Proteomes" id="UP000005753">
    <property type="component" value="Chromosome"/>
</dbReference>
<keyword evidence="2" id="KW-1185">Reference proteome</keyword>
<dbReference type="eggNOG" id="ENOG502ZD6G">
    <property type="taxonomic scope" value="Bacteria"/>
</dbReference>
<evidence type="ECO:0000313" key="1">
    <source>
        <dbReference type="EMBL" id="EIM57621.1"/>
    </source>
</evidence>
<dbReference type="STRING" id="633697.EubceDRAFT1_1846"/>
<protein>
    <recommendedName>
        <fullName evidence="3">SynChlorMet cassette protein ScmC</fullName>
    </recommendedName>
</protein>
<evidence type="ECO:0008006" key="3">
    <source>
        <dbReference type="Google" id="ProtNLM"/>
    </source>
</evidence>